<feature type="domain" description="FHA" evidence="6">
    <location>
        <begin position="129"/>
        <end position="177"/>
    </location>
</feature>
<dbReference type="CDD" id="cd00060">
    <property type="entry name" value="FHA"/>
    <property type="match status" value="1"/>
</dbReference>
<keyword evidence="5" id="KW-0175">Coiled coil</keyword>
<dbReference type="InterPro" id="IPR003593">
    <property type="entry name" value="AAA+_ATPase"/>
</dbReference>
<organism evidence="8 9">
    <name type="scientific">Leucobacter denitrificans</name>
    <dbReference type="NCBI Taxonomy" id="683042"/>
    <lineage>
        <taxon>Bacteria</taxon>
        <taxon>Bacillati</taxon>
        <taxon>Actinomycetota</taxon>
        <taxon>Actinomycetes</taxon>
        <taxon>Micrococcales</taxon>
        <taxon>Microbacteriaceae</taxon>
        <taxon>Leucobacter</taxon>
    </lineage>
</organism>
<dbReference type="Pfam" id="PF01580">
    <property type="entry name" value="FtsK_SpoIIIE"/>
    <property type="match status" value="2"/>
</dbReference>
<feature type="coiled-coil region" evidence="5">
    <location>
        <begin position="284"/>
        <end position="318"/>
    </location>
</feature>
<dbReference type="InterPro" id="IPR000253">
    <property type="entry name" value="FHA_dom"/>
</dbReference>
<dbReference type="KEGG" id="ldn:H9L06_10375"/>
<keyword evidence="1" id="KW-0597">Phosphoprotein</keyword>
<dbReference type="Gene3D" id="3.40.50.300">
    <property type="entry name" value="P-loop containing nucleotide triphosphate hydrolases"/>
    <property type="match status" value="3"/>
</dbReference>
<protein>
    <submittedName>
        <fullName evidence="8">FHA domain-containing protein</fullName>
    </submittedName>
</protein>
<name>A0A7G9S451_9MICO</name>
<dbReference type="InterPro" id="IPR032030">
    <property type="entry name" value="YscD_cytoplasmic_dom"/>
</dbReference>
<gene>
    <name evidence="8" type="ORF">H9L06_10375</name>
</gene>
<accession>A0A7G9S451</accession>
<dbReference type="GO" id="GO:0003677">
    <property type="term" value="F:DNA binding"/>
    <property type="evidence" value="ECO:0007669"/>
    <property type="project" value="InterPro"/>
</dbReference>
<dbReference type="PROSITE" id="PS50006">
    <property type="entry name" value="FHA_DOMAIN"/>
    <property type="match status" value="1"/>
</dbReference>
<dbReference type="InterPro" id="IPR027417">
    <property type="entry name" value="P-loop_NTPase"/>
</dbReference>
<dbReference type="Gene3D" id="2.60.200.20">
    <property type="match status" value="1"/>
</dbReference>
<dbReference type="InterPro" id="IPR008984">
    <property type="entry name" value="SMAD_FHA_dom_sf"/>
</dbReference>
<dbReference type="InterPro" id="IPR002543">
    <property type="entry name" value="FtsK_dom"/>
</dbReference>
<proteinExistence type="predicted"/>
<evidence type="ECO:0000256" key="4">
    <source>
        <dbReference type="PROSITE-ProRule" id="PRU00289"/>
    </source>
</evidence>
<sequence length="1567" mass="168247">MKLRVTLALPQEQHHDITVSCDVTVSVADTARSLIRAGVTGDAQIEEIASRRLAPVTLQGRAHFDSPPMLLDPDSPIGESGLQSGWIIEPVLEFGARSSRSRLVEVAGNVEVLSGKHAGVSYSLIAGVNLIGRDDASRIQLSDSCVSRRHVAIEIGAEIVLHDMGSANGTLVQGEAVAAARIDRPCIVSLGDVDLRVTPGPPAAHSQTRSHKVMHTRVPRVASSFTTSTRELPSPPAAAAPNRIPVLAMLAPMLLGGAMFAITQSPMSLMMVAFSPLMMIGSWLDNTLGRKRKLRKELKRFEESMAIEREQLAALKMQEVTLRDRETPTMAEIGAAIRERGSLLWTRRPEHSAFLQVRFGEGTLPSRTEVTLPPRGETAREQWDLLNSFVAEFGHVEPVPVLEQFDRCGSVGITGEQELVEGMARSLILQLAGLHSPAELAIACFGSPMHVPGWAWLKWLPHTDAVSSPISAWQLTDDSSSSMALLVALEGLLEQRLSQASGGRKVRSHLGEETRNDEAQGEAVTNLPVLPSVIIVILEDELVDQSRLIALAEHGPDVGIHCVWVAPDHKKVPGACRTYLELWQGQGRVNFVRTGTTVPLRYLSLMDSTEAFALARSLAPVEDTSTRVLDETDLPKSVHLRELHQTDLVGGAQPILRAWEASGSLMSNWVPGYEREPVSLLAVVGQGVDGPATVDLRTHGPHALVGGTTGAGKSEFLQTWIMSMAARLSPERLNFLLVDYKGGAAFAECTDLPHTVGLVTDLNSHLVKRALTSLRAELHYREELLANHGAKDLITMERRSDSAAPPVLVIVIDEFAALANEVPEFVDGVIDIAQRGRSLGLHLIMATQRPAGVIKDNLRANTNLRVALRMADEADSSDVIGVTDAAFFSAETPGRGSIKIGPDKISHFQTGYLGGRAAYTNFEAQLEIRSLNFTEGEAWAIPPEDRKAQRKQAVPRDIEQLRDGIIEAANLLHLTAPRRPWLDSLPNQIDLCETKWLAAQHASEIEDEHLSDAAVIGLRDEPTSQSQNPVSIDLEESGNVALLGTGGVGKTFALITLAASLSLDAEKFPVEIYGVDAAGGALGVLESLPTVGAIASLTDIELVCRVLQHLLDLIAERAQRFAAAHATGLAEFRRTPGGEVESRVLLLIDGFGAFRQATETLSGSAQPFQMLSEIMATGRSVGVHVVLSAERPGSVPVTMASSIQQQFILRLANPHNYAQVGVDSELFENAPAGRAVLAGSNEEIHIALLGERPDLAGQAEALLELAASLRDSDVRAAVEVCNAPELVPIDSLPSDVGGEPVCGINTRTFEPVPMLSSGLAVISGPAGSGQSTAVLSCVEGFERWSLAEGQAVEKVLLTFSNDGLIQRGTWDRVARGETEVNELARELVIALGGTPPAGVNGMLVGPIGEPNCEGDSEPARTPDLASDQIFPLPGKRGVIVIEGSAESEGTQAFETLVALAKIARRTSVLVIFEFEQGMASGVWELLNALKQSRWGIALQPDENESQTPFRESLGRVKRADFPPGRGFAVTRGRVTPIHMAFPSAGVGASHARAQIQIRTTENEENPA</sequence>
<feature type="domain" description="FtsK" evidence="7">
    <location>
        <begin position="1027"/>
        <end position="1218"/>
    </location>
</feature>
<dbReference type="CDD" id="cd01127">
    <property type="entry name" value="TrwB_TraG_TraD_VirD4"/>
    <property type="match status" value="1"/>
</dbReference>
<evidence type="ECO:0000256" key="1">
    <source>
        <dbReference type="ARBA" id="ARBA00022553"/>
    </source>
</evidence>
<evidence type="ECO:0000259" key="6">
    <source>
        <dbReference type="PROSITE" id="PS50006"/>
    </source>
</evidence>
<dbReference type="Pfam" id="PF16697">
    <property type="entry name" value="Yop-YscD_cpl"/>
    <property type="match status" value="1"/>
</dbReference>
<dbReference type="PANTHER" id="PTHR22683:SF1">
    <property type="entry name" value="TYPE VII SECRETION SYSTEM PROTEIN ESSC"/>
    <property type="match status" value="1"/>
</dbReference>
<dbReference type="InterPro" id="IPR050206">
    <property type="entry name" value="FtsK/SpoIIIE/SftA"/>
</dbReference>
<feature type="domain" description="FtsK" evidence="7">
    <location>
        <begin position="689"/>
        <end position="877"/>
    </location>
</feature>
<dbReference type="SMART" id="SM00240">
    <property type="entry name" value="FHA"/>
    <property type="match status" value="1"/>
</dbReference>
<dbReference type="PROSITE" id="PS50901">
    <property type="entry name" value="FTSK"/>
    <property type="match status" value="2"/>
</dbReference>
<evidence type="ECO:0000259" key="7">
    <source>
        <dbReference type="PROSITE" id="PS50901"/>
    </source>
</evidence>
<evidence type="ECO:0000313" key="9">
    <source>
        <dbReference type="Proteomes" id="UP000515934"/>
    </source>
</evidence>
<dbReference type="Proteomes" id="UP000515934">
    <property type="component" value="Chromosome"/>
</dbReference>
<feature type="binding site" evidence="4">
    <location>
        <begin position="1044"/>
        <end position="1051"/>
    </location>
    <ligand>
        <name>ATP</name>
        <dbReference type="ChEBI" id="CHEBI:30616"/>
    </ligand>
</feature>
<reference evidence="8 9" key="1">
    <citation type="submission" date="2020-08" db="EMBL/GenBank/DDBJ databases">
        <title>Genome sequence of Leucobacter denitrificans KACC 14055T.</title>
        <authorList>
            <person name="Hyun D.-W."/>
            <person name="Bae J.-W."/>
        </authorList>
    </citation>
    <scope>NUCLEOTIDE SEQUENCE [LARGE SCALE GENOMIC DNA]</scope>
    <source>
        <strain evidence="8 9">KACC 14055</strain>
    </source>
</reference>
<dbReference type="EMBL" id="CP060716">
    <property type="protein sequence ID" value="QNN62626.1"/>
    <property type="molecule type" value="Genomic_DNA"/>
</dbReference>
<keyword evidence="9" id="KW-1185">Reference proteome</keyword>
<feature type="binding site" evidence="4">
    <location>
        <begin position="707"/>
        <end position="714"/>
    </location>
    <ligand>
        <name>ATP</name>
        <dbReference type="ChEBI" id="CHEBI:30616"/>
    </ligand>
</feature>
<dbReference type="PANTHER" id="PTHR22683">
    <property type="entry name" value="SPORULATION PROTEIN RELATED"/>
    <property type="match status" value="1"/>
</dbReference>
<dbReference type="SUPFAM" id="SSF52540">
    <property type="entry name" value="P-loop containing nucleoside triphosphate hydrolases"/>
    <property type="match status" value="2"/>
</dbReference>
<dbReference type="GO" id="GO:0005524">
    <property type="term" value="F:ATP binding"/>
    <property type="evidence" value="ECO:0007669"/>
    <property type="project" value="UniProtKB-UniRule"/>
</dbReference>
<keyword evidence="3 4" id="KW-0067">ATP-binding</keyword>
<evidence type="ECO:0000256" key="3">
    <source>
        <dbReference type="ARBA" id="ARBA00022840"/>
    </source>
</evidence>
<evidence type="ECO:0000256" key="5">
    <source>
        <dbReference type="SAM" id="Coils"/>
    </source>
</evidence>
<evidence type="ECO:0000256" key="2">
    <source>
        <dbReference type="ARBA" id="ARBA00022741"/>
    </source>
</evidence>
<dbReference type="SUPFAM" id="SSF49879">
    <property type="entry name" value="SMAD/FHA domain"/>
    <property type="match status" value="1"/>
</dbReference>
<evidence type="ECO:0000313" key="8">
    <source>
        <dbReference type="EMBL" id="QNN62626.1"/>
    </source>
</evidence>
<dbReference type="SMART" id="SM00382">
    <property type="entry name" value="AAA"/>
    <property type="match status" value="2"/>
</dbReference>
<keyword evidence="2 4" id="KW-0547">Nucleotide-binding</keyword>